<organism evidence="1 2">
    <name type="scientific">Bursaphelenchus xylophilus</name>
    <name type="common">Pinewood nematode worm</name>
    <name type="synonym">Aphelenchoides xylophilus</name>
    <dbReference type="NCBI Taxonomy" id="6326"/>
    <lineage>
        <taxon>Eukaryota</taxon>
        <taxon>Metazoa</taxon>
        <taxon>Ecdysozoa</taxon>
        <taxon>Nematoda</taxon>
        <taxon>Chromadorea</taxon>
        <taxon>Rhabditida</taxon>
        <taxon>Tylenchina</taxon>
        <taxon>Tylenchomorpha</taxon>
        <taxon>Aphelenchoidea</taxon>
        <taxon>Aphelenchoididae</taxon>
        <taxon>Bursaphelenchus</taxon>
    </lineage>
</organism>
<dbReference type="WBParaSite" id="BXY_0567700.1">
    <property type="protein sequence ID" value="BXY_0567700.1"/>
    <property type="gene ID" value="BXY_0567700"/>
</dbReference>
<dbReference type="AlphaFoldDB" id="A0A1I7RY60"/>
<reference evidence="2" key="1">
    <citation type="submission" date="2016-11" db="UniProtKB">
        <authorList>
            <consortium name="WormBaseParasite"/>
        </authorList>
    </citation>
    <scope>IDENTIFICATION</scope>
</reference>
<protein>
    <submittedName>
        <fullName evidence="2">Ovule protein</fullName>
    </submittedName>
</protein>
<evidence type="ECO:0000313" key="1">
    <source>
        <dbReference type="Proteomes" id="UP000095284"/>
    </source>
</evidence>
<accession>A0A1I7RY60</accession>
<sequence>MSLHGFRPNRSLESLFLHEDGLKSGQGNIQNSSNSQSYFLMTIDNMSLELDQSSECDFHAVFGLFLL</sequence>
<proteinExistence type="predicted"/>
<evidence type="ECO:0000313" key="2">
    <source>
        <dbReference type="WBParaSite" id="BXY_0567700.1"/>
    </source>
</evidence>
<name>A0A1I7RY60_BURXY</name>
<dbReference type="Proteomes" id="UP000095284">
    <property type="component" value="Unplaced"/>
</dbReference>